<sequence length="262" mass="28482">MSTVETPTRPAPAAKAAGGGRIVAIARLHLVNRWQVFAIPAMILLFILLVNIVIWWLIVRAVTDPADLADTREGLQYSGASFYIFVYAIVLGAQGVAYVFPYALGMSVTRRDFWLGSLLAFVALSAVYSAFITVLATVETATDGWGLGGRMFTVLYFGGEDAPWYQRFLLFFAAFLFCFLVGSVVATIYQRWRVNGMIVFFAALTLVVLGAVATITLSESWGLVGAWFVETGPGGLVAWSLVVTVLSAVVGYLLIRRSTPRG</sequence>
<feature type="transmembrane region" description="Helical" evidence="1">
    <location>
        <begin position="236"/>
        <end position="255"/>
    </location>
</feature>
<evidence type="ECO:0000313" key="3">
    <source>
        <dbReference type="Proteomes" id="UP001165580"/>
    </source>
</evidence>
<dbReference type="RefSeq" id="WP_259487997.1">
    <property type="nucleotide sequence ID" value="NZ_JANTEZ010000014.1"/>
</dbReference>
<reference evidence="2" key="1">
    <citation type="submission" date="2022-08" db="EMBL/GenBank/DDBJ databases">
        <authorList>
            <person name="Deng Y."/>
            <person name="Han X.-F."/>
            <person name="Zhang Y.-Q."/>
        </authorList>
    </citation>
    <scope>NUCLEOTIDE SEQUENCE</scope>
    <source>
        <strain evidence="2">CPCC 205716</strain>
    </source>
</reference>
<evidence type="ECO:0000256" key="1">
    <source>
        <dbReference type="SAM" id="Phobius"/>
    </source>
</evidence>
<evidence type="ECO:0008006" key="4">
    <source>
        <dbReference type="Google" id="ProtNLM"/>
    </source>
</evidence>
<dbReference type="Proteomes" id="UP001165580">
    <property type="component" value="Unassembled WGS sequence"/>
</dbReference>
<organism evidence="2 3">
    <name type="scientific">Herbiconiux gentiana</name>
    <dbReference type="NCBI Taxonomy" id="2970912"/>
    <lineage>
        <taxon>Bacteria</taxon>
        <taxon>Bacillati</taxon>
        <taxon>Actinomycetota</taxon>
        <taxon>Actinomycetes</taxon>
        <taxon>Micrococcales</taxon>
        <taxon>Microbacteriaceae</taxon>
        <taxon>Herbiconiux</taxon>
    </lineage>
</organism>
<feature type="transmembrane region" description="Helical" evidence="1">
    <location>
        <begin position="80"/>
        <end position="101"/>
    </location>
</feature>
<proteinExistence type="predicted"/>
<gene>
    <name evidence="2" type="ORF">NVV95_18185</name>
</gene>
<keyword evidence="3" id="KW-1185">Reference proteome</keyword>
<dbReference type="EMBL" id="JANTEZ010000014">
    <property type="protein sequence ID" value="MCS5716480.1"/>
    <property type="molecule type" value="Genomic_DNA"/>
</dbReference>
<name>A0ABT2GJT4_9MICO</name>
<keyword evidence="1" id="KW-0472">Membrane</keyword>
<feature type="transmembrane region" description="Helical" evidence="1">
    <location>
        <begin position="168"/>
        <end position="189"/>
    </location>
</feature>
<evidence type="ECO:0000313" key="2">
    <source>
        <dbReference type="EMBL" id="MCS5716480.1"/>
    </source>
</evidence>
<comment type="caution">
    <text evidence="2">The sequence shown here is derived from an EMBL/GenBank/DDBJ whole genome shotgun (WGS) entry which is preliminary data.</text>
</comment>
<keyword evidence="1" id="KW-0812">Transmembrane</keyword>
<keyword evidence="1" id="KW-1133">Transmembrane helix</keyword>
<protein>
    <recommendedName>
        <fullName evidence="4">ABC transporter permease</fullName>
    </recommendedName>
</protein>
<feature type="transmembrane region" description="Helical" evidence="1">
    <location>
        <begin position="36"/>
        <end position="58"/>
    </location>
</feature>
<accession>A0ABT2GJT4</accession>
<feature type="transmembrane region" description="Helical" evidence="1">
    <location>
        <begin position="196"/>
        <end position="216"/>
    </location>
</feature>
<feature type="transmembrane region" description="Helical" evidence="1">
    <location>
        <begin position="113"/>
        <end position="138"/>
    </location>
</feature>